<accession>A0A2S3UWM3</accession>
<keyword evidence="14" id="KW-0032">Aminotransferase</keyword>
<evidence type="ECO:0000256" key="7">
    <source>
        <dbReference type="ARBA" id="ARBA00013053"/>
    </source>
</evidence>
<evidence type="ECO:0000256" key="3">
    <source>
        <dbReference type="ARBA" id="ARBA00004824"/>
    </source>
</evidence>
<comment type="similarity">
    <text evidence="6">Belongs to the class-IV pyridoxal-phosphate-dependent aminotransferase family.</text>
</comment>
<dbReference type="Gene3D" id="3.30.470.10">
    <property type="match status" value="1"/>
</dbReference>
<dbReference type="Proteomes" id="UP000236959">
    <property type="component" value="Unassembled WGS sequence"/>
</dbReference>
<evidence type="ECO:0000313" key="15">
    <source>
        <dbReference type="Proteomes" id="UP000236959"/>
    </source>
</evidence>
<dbReference type="InterPro" id="IPR043132">
    <property type="entry name" value="BCAT-like_C"/>
</dbReference>
<dbReference type="RefSeq" id="WP_103222077.1">
    <property type="nucleotide sequence ID" value="NZ_PPCN01000003.1"/>
</dbReference>
<comment type="pathway">
    <text evidence="3">Amino-acid biosynthesis; L-isoleucine biosynthesis; L-isoleucine from 2-oxobutanoate: step 4/4.</text>
</comment>
<dbReference type="SUPFAM" id="SSF56752">
    <property type="entry name" value="D-aminoacid aminotransferase-like PLP-dependent enzymes"/>
    <property type="match status" value="1"/>
</dbReference>
<keyword evidence="9" id="KW-0663">Pyridoxal phosphate</keyword>
<dbReference type="Gene3D" id="3.20.10.10">
    <property type="entry name" value="D-amino Acid Aminotransferase, subunit A, domain 2"/>
    <property type="match status" value="1"/>
</dbReference>
<evidence type="ECO:0000256" key="9">
    <source>
        <dbReference type="ARBA" id="ARBA00022898"/>
    </source>
</evidence>
<dbReference type="EMBL" id="PPCN01000003">
    <property type="protein sequence ID" value="POF32121.1"/>
    <property type="molecule type" value="Genomic_DNA"/>
</dbReference>
<reference evidence="14 15" key="1">
    <citation type="submission" date="2018-01" db="EMBL/GenBank/DDBJ databases">
        <title>Genomic Encyclopedia of Archaeal and Bacterial Type Strains, Phase II (KMG-II): from individual species to whole genera.</title>
        <authorList>
            <person name="Goeker M."/>
        </authorList>
    </citation>
    <scope>NUCLEOTIDE SEQUENCE [LARGE SCALE GENOMIC DNA]</scope>
    <source>
        <strain evidence="14 15">DSM 17023</strain>
    </source>
</reference>
<name>A0A2S3UWM3_9HYPH</name>
<sequence>MTFPQVSQTYKDPYNYPEGIAFQEGQYLLMKDAKVSVLDWGFLHSDATYDTVHVWDGAFFRLDLHLDRFFAGLEKLHMSIPFDRSQVADILANCVALSGHRNAYVEMICTRGGSPSFSRDPRDAANRFIAFAVPYGSVANAAQMERGLRIAISDVVRIPPKSVDPSIKNYHWLDLVRGLYDAFDRDAETALLLDTDGNIAEGPGFNVFAVKGGSLRTPQFGVLPGITRRTVFDLCTMLDIDVGVGNVSPDALKTADEVFITSTAGGIMPVSSVDETRIGNGRPGPVTGKIKALYWDMHKDPTWSTVVAFPEDVRGASSRPM</sequence>
<evidence type="ECO:0000256" key="13">
    <source>
        <dbReference type="ARBA" id="ARBA00049229"/>
    </source>
</evidence>
<evidence type="ECO:0000256" key="2">
    <source>
        <dbReference type="ARBA" id="ARBA00003109"/>
    </source>
</evidence>
<evidence type="ECO:0000256" key="4">
    <source>
        <dbReference type="ARBA" id="ARBA00004931"/>
    </source>
</evidence>
<keyword evidence="10" id="KW-0028">Amino-acid biosynthesis</keyword>
<evidence type="ECO:0000256" key="10">
    <source>
        <dbReference type="ARBA" id="ARBA00023304"/>
    </source>
</evidence>
<evidence type="ECO:0000256" key="5">
    <source>
        <dbReference type="ARBA" id="ARBA00005072"/>
    </source>
</evidence>
<comment type="pathway">
    <text evidence="5">Amino-acid biosynthesis; L-leucine biosynthesis; L-leucine from 3-methyl-2-oxobutanoate: step 4/4.</text>
</comment>
<keyword evidence="15" id="KW-1185">Reference proteome</keyword>
<comment type="cofactor">
    <cofactor evidence="1">
        <name>pyridoxal 5'-phosphate</name>
        <dbReference type="ChEBI" id="CHEBI:597326"/>
    </cofactor>
</comment>
<comment type="catalytic activity">
    <reaction evidence="11">
        <text>L-valine + 2-oxoglutarate = 3-methyl-2-oxobutanoate + L-glutamate</text>
        <dbReference type="Rhea" id="RHEA:24813"/>
        <dbReference type="ChEBI" id="CHEBI:11851"/>
        <dbReference type="ChEBI" id="CHEBI:16810"/>
        <dbReference type="ChEBI" id="CHEBI:29985"/>
        <dbReference type="ChEBI" id="CHEBI:57762"/>
        <dbReference type="EC" id="2.6.1.42"/>
    </reaction>
</comment>
<comment type="pathway">
    <text evidence="4">Amino-acid biosynthesis; L-valine biosynthesis; L-valine from pyruvate: step 4/4.</text>
</comment>
<evidence type="ECO:0000313" key="14">
    <source>
        <dbReference type="EMBL" id="POF32121.1"/>
    </source>
</evidence>
<evidence type="ECO:0000256" key="6">
    <source>
        <dbReference type="ARBA" id="ARBA00009320"/>
    </source>
</evidence>
<dbReference type="InterPro" id="IPR036038">
    <property type="entry name" value="Aminotransferase-like"/>
</dbReference>
<comment type="catalytic activity">
    <reaction evidence="13">
        <text>L-leucine + 2-oxoglutarate = 4-methyl-2-oxopentanoate + L-glutamate</text>
        <dbReference type="Rhea" id="RHEA:18321"/>
        <dbReference type="ChEBI" id="CHEBI:16810"/>
        <dbReference type="ChEBI" id="CHEBI:17865"/>
        <dbReference type="ChEBI" id="CHEBI:29985"/>
        <dbReference type="ChEBI" id="CHEBI:57427"/>
        <dbReference type="EC" id="2.6.1.42"/>
    </reaction>
</comment>
<dbReference type="InterPro" id="IPR001544">
    <property type="entry name" value="Aminotrans_IV"/>
</dbReference>
<protein>
    <recommendedName>
        <fullName evidence="8">Probable branched-chain-amino-acid aminotransferase</fullName>
        <ecNumber evidence="7">2.6.1.42</ecNumber>
    </recommendedName>
</protein>
<dbReference type="InterPro" id="IPR050571">
    <property type="entry name" value="Class-IV_PLP-Dep_Aminotrnsfr"/>
</dbReference>
<proteinExistence type="inferred from homology"/>
<dbReference type="PANTHER" id="PTHR42743">
    <property type="entry name" value="AMINO-ACID AMINOTRANSFERASE"/>
    <property type="match status" value="1"/>
</dbReference>
<keyword evidence="14" id="KW-0808">Transferase</keyword>
<keyword evidence="10" id="KW-0100">Branched-chain amino acid biosynthesis</keyword>
<dbReference type="AlphaFoldDB" id="A0A2S3UWM3"/>
<evidence type="ECO:0000256" key="8">
    <source>
        <dbReference type="ARBA" id="ARBA00014472"/>
    </source>
</evidence>
<gene>
    <name evidence="14" type="ORF">CLV41_10340</name>
</gene>
<dbReference type="EC" id="2.6.1.42" evidence="7"/>
<dbReference type="GO" id="GO:0004084">
    <property type="term" value="F:branched-chain-amino-acid transaminase activity"/>
    <property type="evidence" value="ECO:0007669"/>
    <property type="project" value="UniProtKB-EC"/>
</dbReference>
<dbReference type="PANTHER" id="PTHR42743:SF11">
    <property type="entry name" value="AMINODEOXYCHORISMATE LYASE"/>
    <property type="match status" value="1"/>
</dbReference>
<comment type="caution">
    <text evidence="14">The sequence shown here is derived from an EMBL/GenBank/DDBJ whole genome shotgun (WGS) entry which is preliminary data.</text>
</comment>
<evidence type="ECO:0000256" key="11">
    <source>
        <dbReference type="ARBA" id="ARBA00048212"/>
    </source>
</evidence>
<comment type="function">
    <text evidence="2">Acts on leucine, isoleucine and valine.</text>
</comment>
<dbReference type="OrthoDB" id="9805628at2"/>
<evidence type="ECO:0000256" key="1">
    <source>
        <dbReference type="ARBA" id="ARBA00001933"/>
    </source>
</evidence>
<dbReference type="InterPro" id="IPR043131">
    <property type="entry name" value="BCAT-like_N"/>
</dbReference>
<dbReference type="GO" id="GO:0009082">
    <property type="term" value="P:branched-chain amino acid biosynthetic process"/>
    <property type="evidence" value="ECO:0007669"/>
    <property type="project" value="UniProtKB-KW"/>
</dbReference>
<comment type="catalytic activity">
    <reaction evidence="12">
        <text>L-isoleucine + 2-oxoglutarate = (S)-3-methyl-2-oxopentanoate + L-glutamate</text>
        <dbReference type="Rhea" id="RHEA:24801"/>
        <dbReference type="ChEBI" id="CHEBI:16810"/>
        <dbReference type="ChEBI" id="CHEBI:29985"/>
        <dbReference type="ChEBI" id="CHEBI:35146"/>
        <dbReference type="ChEBI" id="CHEBI:58045"/>
        <dbReference type="EC" id="2.6.1.42"/>
    </reaction>
</comment>
<dbReference type="Pfam" id="PF01063">
    <property type="entry name" value="Aminotran_4"/>
    <property type="match status" value="1"/>
</dbReference>
<dbReference type="FunFam" id="3.20.10.10:FF:000002">
    <property type="entry name" value="D-alanine aminotransferase"/>
    <property type="match status" value="1"/>
</dbReference>
<evidence type="ECO:0000256" key="12">
    <source>
        <dbReference type="ARBA" id="ARBA00048798"/>
    </source>
</evidence>
<dbReference type="GO" id="GO:0008652">
    <property type="term" value="P:amino acid biosynthetic process"/>
    <property type="evidence" value="ECO:0007669"/>
    <property type="project" value="UniProtKB-ARBA"/>
</dbReference>
<organism evidence="14 15">
    <name type="scientific">Roseibium marinum</name>
    <dbReference type="NCBI Taxonomy" id="281252"/>
    <lineage>
        <taxon>Bacteria</taxon>
        <taxon>Pseudomonadati</taxon>
        <taxon>Pseudomonadota</taxon>
        <taxon>Alphaproteobacteria</taxon>
        <taxon>Hyphomicrobiales</taxon>
        <taxon>Stappiaceae</taxon>
        <taxon>Roseibium</taxon>
    </lineage>
</organism>